<dbReference type="Gene3D" id="3.40.50.720">
    <property type="entry name" value="NAD(P)-binding Rossmann-like Domain"/>
    <property type="match status" value="1"/>
</dbReference>
<protein>
    <recommendedName>
        <fullName evidence="3">Homoserine dehydrogenase-like protein</fullName>
    </recommendedName>
</protein>
<sequence length="137" mass="15168">MAVRKGGGMEQVTVALIGAGRTGATFLREMLKYDYIRIVGVCDLEESAPGLQLARNEGIDTTLDPMEILALGESIDIMVDLSGDLCFKRKIKDYFERIDNTHTIIMHELIARLCISLATRQNQLVPTVHPEDTGIGY</sequence>
<evidence type="ECO:0000313" key="1">
    <source>
        <dbReference type="EMBL" id="TYO98493.1"/>
    </source>
</evidence>
<proteinExistence type="predicted"/>
<dbReference type="AlphaFoldDB" id="A0A5D3WK94"/>
<keyword evidence="2" id="KW-1185">Reference proteome</keyword>
<dbReference type="SUPFAM" id="SSF51735">
    <property type="entry name" value="NAD(P)-binding Rossmann-fold domains"/>
    <property type="match status" value="1"/>
</dbReference>
<dbReference type="Proteomes" id="UP000324159">
    <property type="component" value="Unassembled WGS sequence"/>
</dbReference>
<dbReference type="InterPro" id="IPR036291">
    <property type="entry name" value="NAD(P)-bd_dom_sf"/>
</dbReference>
<dbReference type="EMBL" id="VNIB01000006">
    <property type="protein sequence ID" value="TYO98493.1"/>
    <property type="molecule type" value="Genomic_DNA"/>
</dbReference>
<comment type="caution">
    <text evidence="1">The sequence shown here is derived from an EMBL/GenBank/DDBJ whole genome shotgun (WGS) entry which is preliminary data.</text>
</comment>
<reference evidence="1 2" key="1">
    <citation type="submission" date="2019-07" db="EMBL/GenBank/DDBJ databases">
        <title>Genomic Encyclopedia of Type Strains, Phase IV (KMG-IV): sequencing the most valuable type-strain genomes for metagenomic binning, comparative biology and taxonomic classification.</title>
        <authorList>
            <person name="Goeker M."/>
        </authorList>
    </citation>
    <scope>NUCLEOTIDE SEQUENCE [LARGE SCALE GENOMIC DNA]</scope>
    <source>
        <strain evidence="1 2">SS015</strain>
    </source>
</reference>
<accession>A0A5D3WK94</accession>
<name>A0A5D3WK94_9BACT</name>
<organism evidence="1 2">
    <name type="scientific">Geothermobacter ehrlichii</name>
    <dbReference type="NCBI Taxonomy" id="213224"/>
    <lineage>
        <taxon>Bacteria</taxon>
        <taxon>Pseudomonadati</taxon>
        <taxon>Thermodesulfobacteriota</taxon>
        <taxon>Desulfuromonadia</taxon>
        <taxon>Desulfuromonadales</taxon>
        <taxon>Geothermobacteraceae</taxon>
        <taxon>Geothermobacter</taxon>
    </lineage>
</organism>
<evidence type="ECO:0008006" key="3">
    <source>
        <dbReference type="Google" id="ProtNLM"/>
    </source>
</evidence>
<evidence type="ECO:0000313" key="2">
    <source>
        <dbReference type="Proteomes" id="UP000324159"/>
    </source>
</evidence>
<gene>
    <name evidence="1" type="ORF">EDC39_10693</name>
</gene>